<dbReference type="OrthoDB" id="5496274at2"/>
<dbReference type="InterPro" id="IPR003018">
    <property type="entry name" value="GAF"/>
</dbReference>
<evidence type="ECO:0000256" key="2">
    <source>
        <dbReference type="ARBA" id="ARBA00022840"/>
    </source>
</evidence>
<dbReference type="Pfam" id="PF02954">
    <property type="entry name" value="HTH_8"/>
    <property type="match status" value="1"/>
</dbReference>
<protein>
    <submittedName>
        <fullName evidence="8">Transcriptional regulator of acetoin/glycerol metabolism</fullName>
    </submittedName>
</protein>
<keyword evidence="2" id="KW-0067">ATP-binding</keyword>
<dbReference type="GO" id="GO:0005524">
    <property type="term" value="F:ATP binding"/>
    <property type="evidence" value="ECO:0007669"/>
    <property type="project" value="UniProtKB-KW"/>
</dbReference>
<evidence type="ECO:0000256" key="6">
    <source>
        <dbReference type="SAM" id="MobiDB-lite"/>
    </source>
</evidence>
<dbReference type="SUPFAM" id="SSF52540">
    <property type="entry name" value="P-loop containing nucleoside triphosphate hydrolases"/>
    <property type="match status" value="1"/>
</dbReference>
<evidence type="ECO:0000256" key="5">
    <source>
        <dbReference type="ARBA" id="ARBA00023163"/>
    </source>
</evidence>
<sequence>MRETGDSTGRRRPAALSGCDPSGPQVARARSAFFVDDDVTDGQVRAPIAASWRRARDWNVDAERIELSRPSETEADSPLLRAARPILDEMSDHFTNEPASLILCDAQGVVLDRRSGDAVLNRRMDAVCLAPGHSYAERAAGTNGIGTALAENRPVQVFGHEHYAEDLVSLACAGSPIRHPVHGGLLGVLDLTCWHRDANPLMGTVALTLGRRIEDALLSQVGRREMSLVDEFLAACEQTRSAIFAVDDDLLMMNRLARELLGPDDQAALLAGTAAVLDSAPGPGRDREFLVDLPTGATARVRRLPGPEGESRGRGVLRVRLATDARSRRPRRGTASYRTFGVVGSAPLWRRCVESVDRHLAERNWMILDGEPGVGKTVLAVAAHRLRKPASHLFVADLAEPSGTWSHEVAEALQEDGATVVLRHLEAVDPVDAAVLADLIEPYWELPGPDRPTVVATYTDRDVRTTDLAALTGMLAVSVTVPPLRHHADDIEDLLAVLVARLGRGATPSFSPAAIRHLRGNPWPGNVAQLRHVASKVLARRRAGTVDVDDLPIECRATVRRVLTPLESIECDAIAGALVDAGGDKARAARQLGMSRATIYRKIREFGITPA</sequence>
<dbReference type="Proteomes" id="UP000291591">
    <property type="component" value="Unassembled WGS sequence"/>
</dbReference>
<organism evidence="8 9">
    <name type="scientific">Pseudonocardia sediminis</name>
    <dbReference type="NCBI Taxonomy" id="1397368"/>
    <lineage>
        <taxon>Bacteria</taxon>
        <taxon>Bacillati</taxon>
        <taxon>Actinomycetota</taxon>
        <taxon>Actinomycetes</taxon>
        <taxon>Pseudonocardiales</taxon>
        <taxon>Pseudonocardiaceae</taxon>
        <taxon>Pseudonocardia</taxon>
    </lineage>
</organism>
<reference evidence="8 9" key="1">
    <citation type="submission" date="2019-02" db="EMBL/GenBank/DDBJ databases">
        <title>Sequencing the genomes of 1000 actinobacteria strains.</title>
        <authorList>
            <person name="Klenk H.-P."/>
        </authorList>
    </citation>
    <scope>NUCLEOTIDE SEQUENCE [LARGE SCALE GENOMIC DNA]</scope>
    <source>
        <strain evidence="8 9">DSM 45779</strain>
    </source>
</reference>
<gene>
    <name evidence="8" type="ORF">EV383_4132</name>
</gene>
<dbReference type="Gene3D" id="1.10.10.60">
    <property type="entry name" value="Homeodomain-like"/>
    <property type="match status" value="1"/>
</dbReference>
<dbReference type="Pfam" id="PF01590">
    <property type="entry name" value="GAF"/>
    <property type="match status" value="1"/>
</dbReference>
<feature type="domain" description="Sigma-54 factor interaction" evidence="7">
    <location>
        <begin position="342"/>
        <end position="539"/>
    </location>
</feature>
<dbReference type="InterPro" id="IPR027417">
    <property type="entry name" value="P-loop_NTPase"/>
</dbReference>
<keyword evidence="9" id="KW-1185">Reference proteome</keyword>
<keyword evidence="4" id="KW-0238">DNA-binding</keyword>
<dbReference type="Gene3D" id="3.40.50.300">
    <property type="entry name" value="P-loop containing nucleotide triphosphate hydrolases"/>
    <property type="match status" value="1"/>
</dbReference>
<proteinExistence type="predicted"/>
<dbReference type="InterPro" id="IPR002197">
    <property type="entry name" value="HTH_Fis"/>
</dbReference>
<dbReference type="EMBL" id="SHKL01000001">
    <property type="protein sequence ID" value="RZT87222.1"/>
    <property type="molecule type" value="Genomic_DNA"/>
</dbReference>
<evidence type="ECO:0000313" key="9">
    <source>
        <dbReference type="Proteomes" id="UP000291591"/>
    </source>
</evidence>
<dbReference type="InterPro" id="IPR009057">
    <property type="entry name" value="Homeodomain-like_sf"/>
</dbReference>
<feature type="region of interest" description="Disordered" evidence="6">
    <location>
        <begin position="1"/>
        <end position="25"/>
    </location>
</feature>
<evidence type="ECO:0000259" key="7">
    <source>
        <dbReference type="PROSITE" id="PS50045"/>
    </source>
</evidence>
<dbReference type="PROSITE" id="PS50045">
    <property type="entry name" value="SIGMA54_INTERACT_4"/>
    <property type="match status" value="1"/>
</dbReference>
<dbReference type="Gene3D" id="3.30.450.40">
    <property type="match status" value="1"/>
</dbReference>
<evidence type="ECO:0000256" key="4">
    <source>
        <dbReference type="ARBA" id="ARBA00023125"/>
    </source>
</evidence>
<dbReference type="PRINTS" id="PR01590">
    <property type="entry name" value="HTHFIS"/>
</dbReference>
<dbReference type="RefSeq" id="WP_130291403.1">
    <property type="nucleotide sequence ID" value="NZ_SHKL01000001.1"/>
</dbReference>
<keyword evidence="1" id="KW-0547">Nucleotide-binding</keyword>
<dbReference type="InterPro" id="IPR029016">
    <property type="entry name" value="GAF-like_dom_sf"/>
</dbReference>
<evidence type="ECO:0000256" key="3">
    <source>
        <dbReference type="ARBA" id="ARBA00023015"/>
    </source>
</evidence>
<dbReference type="GO" id="GO:0006355">
    <property type="term" value="P:regulation of DNA-templated transcription"/>
    <property type="evidence" value="ECO:0007669"/>
    <property type="project" value="InterPro"/>
</dbReference>
<keyword evidence="5" id="KW-0804">Transcription</keyword>
<dbReference type="Gene3D" id="1.10.8.60">
    <property type="match status" value="1"/>
</dbReference>
<evidence type="ECO:0000313" key="8">
    <source>
        <dbReference type="EMBL" id="RZT87222.1"/>
    </source>
</evidence>
<name>A0A4Q7UYQ3_PSEST</name>
<dbReference type="AlphaFoldDB" id="A0A4Q7UYQ3"/>
<dbReference type="Pfam" id="PF25601">
    <property type="entry name" value="AAA_lid_14"/>
    <property type="match status" value="1"/>
</dbReference>
<dbReference type="InterPro" id="IPR002078">
    <property type="entry name" value="Sigma_54_int"/>
</dbReference>
<evidence type="ECO:0000256" key="1">
    <source>
        <dbReference type="ARBA" id="ARBA00022741"/>
    </source>
</evidence>
<dbReference type="InterPro" id="IPR058031">
    <property type="entry name" value="AAA_lid_NorR"/>
</dbReference>
<dbReference type="GO" id="GO:0043565">
    <property type="term" value="F:sequence-specific DNA binding"/>
    <property type="evidence" value="ECO:0007669"/>
    <property type="project" value="InterPro"/>
</dbReference>
<dbReference type="SUPFAM" id="SSF46689">
    <property type="entry name" value="Homeodomain-like"/>
    <property type="match status" value="1"/>
</dbReference>
<accession>A0A4Q7UYQ3</accession>
<dbReference type="PANTHER" id="PTHR32071:SF122">
    <property type="entry name" value="SIGMA FACTOR"/>
    <property type="match status" value="1"/>
</dbReference>
<dbReference type="PANTHER" id="PTHR32071">
    <property type="entry name" value="TRANSCRIPTIONAL REGULATORY PROTEIN"/>
    <property type="match status" value="1"/>
</dbReference>
<comment type="caution">
    <text evidence="8">The sequence shown here is derived from an EMBL/GenBank/DDBJ whole genome shotgun (WGS) entry which is preliminary data.</text>
</comment>
<keyword evidence="3" id="KW-0805">Transcription regulation</keyword>